<dbReference type="EMBL" id="PP895363">
    <property type="protein sequence ID" value="XCI78003.1"/>
    <property type="molecule type" value="Genomic_DNA"/>
</dbReference>
<reference evidence="1" key="1">
    <citation type="submission" date="2024-06" db="EMBL/GenBank/DDBJ databases">
        <title>High activity and specificity of bacteriophage cocktails against carbapenem-resistant Klebsiella pneumoniae belonging to high-risk clones CG258 and ST307.</title>
        <authorList>
            <person name="Jimenez Quiceno J."/>
            <person name="Salazar Ospina L."/>
            <person name="Tellez Carrasquilla S."/>
        </authorList>
    </citation>
    <scope>NUCLEOTIDE SEQUENCE</scope>
</reference>
<name>A0AAU8I012_9CAUD</name>
<evidence type="ECO:0000313" key="1">
    <source>
        <dbReference type="EMBL" id="XCI78003.1"/>
    </source>
</evidence>
<organism evidence="1">
    <name type="scientific">Klebsiella phage FKP3</name>
    <dbReference type="NCBI Taxonomy" id="3231233"/>
    <lineage>
        <taxon>Viruses</taxon>
        <taxon>Duplodnaviria</taxon>
        <taxon>Heunggongvirae</taxon>
        <taxon>Uroviricota</taxon>
        <taxon>Caudoviricetes</taxon>
        <taxon>Stephanstirmvirinae</taxon>
        <taxon>Justusliebigvirus</taxon>
    </lineage>
</organism>
<proteinExistence type="predicted"/>
<protein>
    <submittedName>
        <fullName evidence="1">Uncharacterized protein</fullName>
    </submittedName>
</protein>
<accession>A0AAU8I012</accession>
<sequence>MSKTIEVGEVVFFMGKVSPWFWHKGEVSKIDENKGCKIGKVWYDKSCILKDAPNLAAHLLAQNIEKSMMMCKGQVQHEGEHLETYLTRIRAQKAELEGEKE</sequence>